<keyword evidence="1" id="KW-0678">Repressor</keyword>
<organism evidence="6 7">
    <name type="scientific">Anaerocolumna chitinilytica</name>
    <dbReference type="NCBI Taxonomy" id="1727145"/>
    <lineage>
        <taxon>Bacteria</taxon>
        <taxon>Bacillati</taxon>
        <taxon>Bacillota</taxon>
        <taxon>Clostridia</taxon>
        <taxon>Lachnospirales</taxon>
        <taxon>Lachnospiraceae</taxon>
        <taxon>Anaerocolumna</taxon>
    </lineage>
</organism>
<dbReference type="InterPro" id="IPR047057">
    <property type="entry name" value="MerR_fam"/>
</dbReference>
<dbReference type="Proteomes" id="UP000515703">
    <property type="component" value="Chromosome"/>
</dbReference>
<dbReference type="PANTHER" id="PTHR30204">
    <property type="entry name" value="REDOX-CYCLING DRUG-SENSING TRANSCRIPTIONAL ACTIVATOR SOXR"/>
    <property type="match status" value="1"/>
</dbReference>
<dbReference type="AlphaFoldDB" id="A0A7I8DRF3"/>
<dbReference type="InterPro" id="IPR009061">
    <property type="entry name" value="DNA-bd_dom_put_sf"/>
</dbReference>
<dbReference type="SUPFAM" id="SSF55136">
    <property type="entry name" value="Probable bacterial effector-binding domain"/>
    <property type="match status" value="1"/>
</dbReference>
<evidence type="ECO:0000256" key="2">
    <source>
        <dbReference type="ARBA" id="ARBA00023015"/>
    </source>
</evidence>
<dbReference type="KEGG" id="acht:bsdcttw_27360"/>
<reference evidence="6 7" key="1">
    <citation type="submission" date="2020-08" db="EMBL/GenBank/DDBJ databases">
        <title>Draft genome sequencing of an Anaerocolumna strain isolated from anoxic soil subjected to BSD treatment.</title>
        <authorList>
            <person name="Uek A."/>
            <person name="Tonouchi A."/>
        </authorList>
    </citation>
    <scope>NUCLEOTIDE SEQUENCE [LARGE SCALE GENOMIC DNA]</scope>
    <source>
        <strain evidence="6 7">CTTW</strain>
    </source>
</reference>
<accession>A0A7I8DRF3</accession>
<evidence type="ECO:0000259" key="5">
    <source>
        <dbReference type="PROSITE" id="PS50937"/>
    </source>
</evidence>
<dbReference type="Gene3D" id="1.10.1660.10">
    <property type="match status" value="1"/>
</dbReference>
<protein>
    <recommendedName>
        <fullName evidence="5">HTH merR-type domain-containing protein</fullName>
    </recommendedName>
</protein>
<gene>
    <name evidence="6" type="ORF">bsdcttw_27360</name>
</gene>
<dbReference type="RefSeq" id="WP_185255439.1">
    <property type="nucleotide sequence ID" value="NZ_AP023368.1"/>
</dbReference>
<dbReference type="PANTHER" id="PTHR30204:SF69">
    <property type="entry name" value="MERR-FAMILY TRANSCRIPTIONAL REGULATOR"/>
    <property type="match status" value="1"/>
</dbReference>
<keyword evidence="4" id="KW-0804">Transcription</keyword>
<feature type="domain" description="HTH merR-type" evidence="5">
    <location>
        <begin position="1"/>
        <end position="73"/>
    </location>
</feature>
<dbReference type="Gene3D" id="3.20.80.10">
    <property type="entry name" value="Regulatory factor, effector binding domain"/>
    <property type="match status" value="1"/>
</dbReference>
<name>A0A7I8DRF3_9FIRM</name>
<dbReference type="PROSITE" id="PS50937">
    <property type="entry name" value="HTH_MERR_2"/>
    <property type="match status" value="1"/>
</dbReference>
<dbReference type="EMBL" id="AP023368">
    <property type="protein sequence ID" value="BCJ99695.1"/>
    <property type="molecule type" value="Genomic_DNA"/>
</dbReference>
<sequence>MDNCIKIREVSLKYDISARTLRYYEDMGLIKSIRSEDYAYRMYDETSLKRLEQILILRKLNITIKDIQKIFLAPDSSAVLEVLGKKVEGIDEEVALLHELKEIVLQFIHQIETLDFRETSDIKLLYEKARELELRLSEKDNSCQGSDSCEEDSSVTSVDAKNLEDNQRLVVQEENKTSASPELNHFLNVTEKLKRGPEVRIIELPKCRMATSGYDTFDNIIGKFDAWWGEYDKKRRGVSFSPLDFLWFEDGQAVWWMAVEKDATSEDTGGYEIIDFEGGLYAAAISVDGDDDISGRVFEGVKNWLETSGFEMDERTGHRTMCHMIITDNIKKGLGYDQLDIYVPIKLRNK</sequence>
<dbReference type="GO" id="GO:0003700">
    <property type="term" value="F:DNA-binding transcription factor activity"/>
    <property type="evidence" value="ECO:0007669"/>
    <property type="project" value="InterPro"/>
</dbReference>
<dbReference type="SMART" id="SM00422">
    <property type="entry name" value="HTH_MERR"/>
    <property type="match status" value="1"/>
</dbReference>
<dbReference type="InterPro" id="IPR000551">
    <property type="entry name" value="MerR-type_HTH_dom"/>
</dbReference>
<evidence type="ECO:0000313" key="6">
    <source>
        <dbReference type="EMBL" id="BCJ99695.1"/>
    </source>
</evidence>
<evidence type="ECO:0000256" key="3">
    <source>
        <dbReference type="ARBA" id="ARBA00023125"/>
    </source>
</evidence>
<keyword evidence="3" id="KW-0238">DNA-binding</keyword>
<keyword evidence="7" id="KW-1185">Reference proteome</keyword>
<evidence type="ECO:0000313" key="7">
    <source>
        <dbReference type="Proteomes" id="UP000515703"/>
    </source>
</evidence>
<evidence type="ECO:0000256" key="4">
    <source>
        <dbReference type="ARBA" id="ARBA00023163"/>
    </source>
</evidence>
<keyword evidence="2" id="KW-0805">Transcription regulation</keyword>
<evidence type="ECO:0000256" key="1">
    <source>
        <dbReference type="ARBA" id="ARBA00022491"/>
    </source>
</evidence>
<dbReference type="GO" id="GO:0003677">
    <property type="term" value="F:DNA binding"/>
    <property type="evidence" value="ECO:0007669"/>
    <property type="project" value="UniProtKB-KW"/>
</dbReference>
<dbReference type="CDD" id="cd00592">
    <property type="entry name" value="HTH_MerR-like"/>
    <property type="match status" value="1"/>
</dbReference>
<proteinExistence type="predicted"/>
<dbReference type="InterPro" id="IPR011256">
    <property type="entry name" value="Reg_factor_effector_dom_sf"/>
</dbReference>
<dbReference type="SUPFAM" id="SSF46955">
    <property type="entry name" value="Putative DNA-binding domain"/>
    <property type="match status" value="1"/>
</dbReference>
<dbReference type="Pfam" id="PF13411">
    <property type="entry name" value="MerR_1"/>
    <property type="match status" value="1"/>
</dbReference>
<reference evidence="6 7" key="2">
    <citation type="submission" date="2020-08" db="EMBL/GenBank/DDBJ databases">
        <authorList>
            <person name="Ueki A."/>
            <person name="Tonouchi A."/>
        </authorList>
    </citation>
    <scope>NUCLEOTIDE SEQUENCE [LARGE SCALE GENOMIC DNA]</scope>
    <source>
        <strain evidence="6 7">CTTW</strain>
    </source>
</reference>